<gene>
    <name evidence="1" type="ORF">CSKR_102270</name>
</gene>
<accession>A0A3R7FL22</accession>
<keyword evidence="2" id="KW-1185">Reference proteome</keyword>
<sequence length="206" mass="23123">MQSHQSPIQRLLQAGEEDGRVASRSLPSRLGPPHILLSVGRCIKLRCKSFLSSDPVHLPRAASSRIQGRPRLASEERFYCRQLSLVGLQSRHLRNLQEDPHFPSSKKLWPRDLHSYPGDVSNCQKKSPPRLPQINGYRLLEKNINGLMNAIEVFAKESSVGFVLATQLVRIFQERVEIEIGGLKTLCPGDTAARVPLDPKWSEADC</sequence>
<evidence type="ECO:0000313" key="1">
    <source>
        <dbReference type="EMBL" id="KAG5446894.1"/>
    </source>
</evidence>
<reference evidence="1 2" key="1">
    <citation type="journal article" date="2018" name="Biotechnol. Adv.">
        <title>Improved genomic resources and new bioinformatic workflow for the carcinogenic parasite Clonorchis sinensis: Biotechnological implications.</title>
        <authorList>
            <person name="Wang D."/>
            <person name="Korhonen P.K."/>
            <person name="Gasser R.B."/>
            <person name="Young N.D."/>
        </authorList>
    </citation>
    <scope>NUCLEOTIDE SEQUENCE [LARGE SCALE GENOMIC DNA]</scope>
    <source>
        <strain evidence="1">Cs-k2</strain>
    </source>
</reference>
<protein>
    <submittedName>
        <fullName evidence="1">Uncharacterized protein</fullName>
    </submittedName>
</protein>
<name>A0A3R7FL22_CLOSI</name>
<comment type="caution">
    <text evidence="1">The sequence shown here is derived from an EMBL/GenBank/DDBJ whole genome shotgun (WGS) entry which is preliminary data.</text>
</comment>
<dbReference type="Proteomes" id="UP000286415">
    <property type="component" value="Unassembled WGS sequence"/>
</dbReference>
<evidence type="ECO:0000313" key="2">
    <source>
        <dbReference type="Proteomes" id="UP000286415"/>
    </source>
</evidence>
<dbReference type="EMBL" id="NIRI02000042">
    <property type="protein sequence ID" value="KAG5446894.1"/>
    <property type="molecule type" value="Genomic_DNA"/>
</dbReference>
<reference evidence="1 2" key="2">
    <citation type="journal article" date="2021" name="Genomics">
        <title>High-quality reference genome for Clonorchis sinensis.</title>
        <authorList>
            <person name="Young N.D."/>
            <person name="Stroehlein A.J."/>
            <person name="Kinkar L."/>
            <person name="Wang T."/>
            <person name="Sohn W.M."/>
            <person name="Chang B.C.H."/>
            <person name="Kaur P."/>
            <person name="Weisz D."/>
            <person name="Dudchenko O."/>
            <person name="Aiden E.L."/>
            <person name="Korhonen P.K."/>
            <person name="Gasser R.B."/>
        </authorList>
    </citation>
    <scope>NUCLEOTIDE SEQUENCE [LARGE SCALE GENOMIC DNA]</scope>
    <source>
        <strain evidence="1">Cs-k2</strain>
    </source>
</reference>
<organism evidence="1 2">
    <name type="scientific">Clonorchis sinensis</name>
    <name type="common">Chinese liver fluke</name>
    <dbReference type="NCBI Taxonomy" id="79923"/>
    <lineage>
        <taxon>Eukaryota</taxon>
        <taxon>Metazoa</taxon>
        <taxon>Spiralia</taxon>
        <taxon>Lophotrochozoa</taxon>
        <taxon>Platyhelminthes</taxon>
        <taxon>Trematoda</taxon>
        <taxon>Digenea</taxon>
        <taxon>Opisthorchiida</taxon>
        <taxon>Opisthorchiata</taxon>
        <taxon>Opisthorchiidae</taxon>
        <taxon>Clonorchis</taxon>
    </lineage>
</organism>
<proteinExistence type="predicted"/>
<dbReference type="InParanoid" id="A0A3R7FL22"/>
<dbReference type="AlphaFoldDB" id="A0A3R7FL22"/>